<gene>
    <name evidence="1" type="ORF">EVA_10510</name>
</gene>
<name>J9GHL1_9ZZZZ</name>
<dbReference type="EMBL" id="AMCI01002982">
    <property type="protein sequence ID" value="EJX01383.1"/>
    <property type="molecule type" value="Genomic_DNA"/>
</dbReference>
<protein>
    <submittedName>
        <fullName evidence="1">Uncharacterized protein</fullName>
    </submittedName>
</protein>
<dbReference type="AlphaFoldDB" id="J9GHL1"/>
<proteinExistence type="predicted"/>
<comment type="caution">
    <text evidence="1">The sequence shown here is derived from an EMBL/GenBank/DDBJ whole genome shotgun (WGS) entry which is preliminary data.</text>
</comment>
<organism evidence="1">
    <name type="scientific">gut metagenome</name>
    <dbReference type="NCBI Taxonomy" id="749906"/>
    <lineage>
        <taxon>unclassified sequences</taxon>
        <taxon>metagenomes</taxon>
        <taxon>organismal metagenomes</taxon>
    </lineage>
</organism>
<sequence>IPSEDLCVFRFILELSGCPEGTVLFCVGVG</sequence>
<feature type="non-terminal residue" evidence="1">
    <location>
        <position position="1"/>
    </location>
</feature>
<evidence type="ECO:0000313" key="1">
    <source>
        <dbReference type="EMBL" id="EJX01383.1"/>
    </source>
</evidence>
<reference evidence="1" key="1">
    <citation type="journal article" date="2012" name="PLoS ONE">
        <title>Gene sets for utilization of primary and secondary nutrition supplies in the distal gut of endangered iberian lynx.</title>
        <authorList>
            <person name="Alcaide M."/>
            <person name="Messina E."/>
            <person name="Richter M."/>
            <person name="Bargiela R."/>
            <person name="Peplies J."/>
            <person name="Huws S.A."/>
            <person name="Newbold C.J."/>
            <person name="Golyshin P.N."/>
            <person name="Simon M.A."/>
            <person name="Lopez G."/>
            <person name="Yakimov M.M."/>
            <person name="Ferrer M."/>
        </authorList>
    </citation>
    <scope>NUCLEOTIDE SEQUENCE</scope>
</reference>
<accession>J9GHL1</accession>